<sequence>MPASTEATMFLRLLPVLEMFGCGAAPRVNFVARTKWSR</sequence>
<evidence type="ECO:0000313" key="3">
    <source>
        <dbReference type="Proteomes" id="UP000194318"/>
    </source>
</evidence>
<dbReference type="EMBL" id="MIFZ01000338">
    <property type="protein sequence ID" value="OSY49045.1"/>
    <property type="molecule type" value="Genomic_DNA"/>
</dbReference>
<evidence type="ECO:0000313" key="4">
    <source>
        <dbReference type="Proteomes" id="UP000731519"/>
    </source>
</evidence>
<dbReference type="AlphaFoldDB" id="A0A1Y2NNH0"/>
<reference evidence="2 3" key="2">
    <citation type="submission" date="2016-09" db="EMBL/GenBank/DDBJ databases">
        <title>Streptomyces fradiae DSM40063, a candidate organism with high potential of specific P450 cytochromes.</title>
        <authorList>
            <person name="Grumaz C."/>
            <person name="Vainshtein Y."/>
            <person name="Kirstahler P."/>
            <person name="Sohn K."/>
        </authorList>
    </citation>
    <scope>NUCLEOTIDE SEQUENCE [LARGE SCALE GENOMIC DNA]</scope>
    <source>
        <strain evidence="2 3">DSM 40063</strain>
    </source>
</reference>
<dbReference type="Proteomes" id="UP000731519">
    <property type="component" value="Unassembled WGS sequence"/>
</dbReference>
<gene>
    <name evidence="2" type="ORF">BG846_05388</name>
    <name evidence="1" type="ORF">K701_13450</name>
</gene>
<name>A0A1Y2NNH0_STRFR</name>
<organism evidence="2 3">
    <name type="scientific">Streptomyces fradiae ATCC 10745 = DSM 40063</name>
    <dbReference type="NCBI Taxonomy" id="1319510"/>
    <lineage>
        <taxon>Bacteria</taxon>
        <taxon>Bacillati</taxon>
        <taxon>Actinomycetota</taxon>
        <taxon>Actinomycetes</taxon>
        <taxon>Kitasatosporales</taxon>
        <taxon>Streptomycetaceae</taxon>
        <taxon>Streptomyces</taxon>
    </lineage>
</organism>
<proteinExistence type="predicted"/>
<keyword evidence="4" id="KW-1185">Reference proteome</keyword>
<dbReference type="EMBL" id="ASYR01000015">
    <property type="protein sequence ID" value="KAF0649353.1"/>
    <property type="molecule type" value="Genomic_DNA"/>
</dbReference>
<evidence type="ECO:0000313" key="2">
    <source>
        <dbReference type="EMBL" id="OSY49045.1"/>
    </source>
</evidence>
<accession>A0A1Y2NNH0</accession>
<reference evidence="1 4" key="1">
    <citation type="submission" date="2013-05" db="EMBL/GenBank/DDBJ databases">
        <title>Genome Sequence of Streptomyces fradiae.</title>
        <authorList>
            <person name="Kirby R."/>
        </authorList>
    </citation>
    <scope>NUCLEOTIDE SEQUENCE [LARGE SCALE GENOMIC DNA]</scope>
    <source>
        <strain evidence="1 4">ATCC 10745</strain>
    </source>
</reference>
<evidence type="ECO:0000313" key="1">
    <source>
        <dbReference type="EMBL" id="KAF0649353.1"/>
    </source>
</evidence>
<comment type="caution">
    <text evidence="2">The sequence shown here is derived from an EMBL/GenBank/DDBJ whole genome shotgun (WGS) entry which is preliminary data.</text>
</comment>
<protein>
    <submittedName>
        <fullName evidence="2">Uncharacterized protein</fullName>
    </submittedName>
</protein>
<dbReference type="Proteomes" id="UP000194318">
    <property type="component" value="Unassembled WGS sequence"/>
</dbReference>